<evidence type="ECO:0000256" key="5">
    <source>
        <dbReference type="ARBA" id="ARBA00022989"/>
    </source>
</evidence>
<keyword evidence="10" id="KW-1185">Reference proteome</keyword>
<evidence type="ECO:0000256" key="1">
    <source>
        <dbReference type="ARBA" id="ARBA00004651"/>
    </source>
</evidence>
<dbReference type="Pfam" id="PF09335">
    <property type="entry name" value="VTT_dom"/>
    <property type="match status" value="1"/>
</dbReference>
<gene>
    <name evidence="9" type="ORF">Q4T40_15450</name>
</gene>
<dbReference type="Proteomes" id="UP001254848">
    <property type="component" value="Unassembled WGS sequence"/>
</dbReference>
<evidence type="ECO:0000313" key="10">
    <source>
        <dbReference type="Proteomes" id="UP001254848"/>
    </source>
</evidence>
<feature type="transmembrane region" description="Helical" evidence="7">
    <location>
        <begin position="54"/>
        <end position="74"/>
    </location>
</feature>
<evidence type="ECO:0000313" key="9">
    <source>
        <dbReference type="EMBL" id="MDT8902644.1"/>
    </source>
</evidence>
<keyword evidence="6 7" id="KW-0472">Membrane</keyword>
<evidence type="ECO:0000256" key="7">
    <source>
        <dbReference type="SAM" id="Phobius"/>
    </source>
</evidence>
<accession>A0ABU3P0R8</accession>
<dbReference type="PANTHER" id="PTHR42709">
    <property type="entry name" value="ALKALINE PHOSPHATASE LIKE PROTEIN"/>
    <property type="match status" value="1"/>
</dbReference>
<dbReference type="PANTHER" id="PTHR42709:SF6">
    <property type="entry name" value="UNDECAPRENYL PHOSPHATE TRANSPORTER A"/>
    <property type="match status" value="1"/>
</dbReference>
<dbReference type="EMBL" id="JAUOZS010000001">
    <property type="protein sequence ID" value="MDT8902644.1"/>
    <property type="molecule type" value="Genomic_DNA"/>
</dbReference>
<dbReference type="InterPro" id="IPR051311">
    <property type="entry name" value="DedA_domain"/>
</dbReference>
<protein>
    <submittedName>
        <fullName evidence="9">DedA family protein</fullName>
    </submittedName>
</protein>
<evidence type="ECO:0000256" key="4">
    <source>
        <dbReference type="ARBA" id="ARBA00022692"/>
    </source>
</evidence>
<evidence type="ECO:0000256" key="2">
    <source>
        <dbReference type="ARBA" id="ARBA00010792"/>
    </source>
</evidence>
<proteinExistence type="inferred from homology"/>
<name>A0ABU3P0R8_9FIRM</name>
<dbReference type="InterPro" id="IPR032816">
    <property type="entry name" value="VTT_dom"/>
</dbReference>
<evidence type="ECO:0000256" key="6">
    <source>
        <dbReference type="ARBA" id="ARBA00023136"/>
    </source>
</evidence>
<feature type="transmembrane region" description="Helical" evidence="7">
    <location>
        <begin position="136"/>
        <end position="160"/>
    </location>
</feature>
<evidence type="ECO:0000259" key="8">
    <source>
        <dbReference type="Pfam" id="PF09335"/>
    </source>
</evidence>
<dbReference type="RefSeq" id="WP_413781121.1">
    <property type="nucleotide sequence ID" value="NZ_JAUOZS010000001.1"/>
</dbReference>
<keyword evidence="5 7" id="KW-1133">Transmembrane helix</keyword>
<evidence type="ECO:0000256" key="3">
    <source>
        <dbReference type="ARBA" id="ARBA00022475"/>
    </source>
</evidence>
<keyword evidence="3" id="KW-1003">Cell membrane</keyword>
<organism evidence="9 10">
    <name type="scientific">Anaeroselena agilis</name>
    <dbReference type="NCBI Taxonomy" id="3063788"/>
    <lineage>
        <taxon>Bacteria</taxon>
        <taxon>Bacillati</taxon>
        <taxon>Bacillota</taxon>
        <taxon>Negativicutes</taxon>
        <taxon>Acetonemataceae</taxon>
        <taxon>Anaeroselena</taxon>
    </lineage>
</organism>
<keyword evidence="4 7" id="KW-0812">Transmembrane</keyword>
<sequence>MPALENLTLLVEDYGYVAVFVGMFFEGMCIPVPSELVMGFAGYLVYQGKFSLTGAILSGWLGSFAGSCTIYYAARKGGRHFLYRYCHLLRLSPARLDTIGEWFHRFGPPFIIPWRQVPVLRTKISIAAGLLDLKPLVFALYTAVGIAVWCTLSVSLGYYFGQNWMLFVDFFARLGTFVAAAIAVLAVVGVGGLFLYLRRRRKLKEQGR</sequence>
<feature type="domain" description="VTT" evidence="8">
    <location>
        <begin position="32"/>
        <end position="158"/>
    </location>
</feature>
<feature type="transmembrane region" description="Helical" evidence="7">
    <location>
        <begin position="14"/>
        <end position="34"/>
    </location>
</feature>
<comment type="subcellular location">
    <subcellularLocation>
        <location evidence="1">Cell membrane</location>
        <topology evidence="1">Multi-pass membrane protein</topology>
    </subcellularLocation>
</comment>
<feature type="transmembrane region" description="Helical" evidence="7">
    <location>
        <begin position="172"/>
        <end position="197"/>
    </location>
</feature>
<comment type="similarity">
    <text evidence="2">Belongs to the DedA family.</text>
</comment>
<comment type="caution">
    <text evidence="9">The sequence shown here is derived from an EMBL/GenBank/DDBJ whole genome shotgun (WGS) entry which is preliminary data.</text>
</comment>
<reference evidence="9 10" key="1">
    <citation type="submission" date="2023-07" db="EMBL/GenBank/DDBJ databases">
        <title>The novel representative of Negativicutes class, Anaeroselena agilis gen. nov. sp. nov.</title>
        <authorList>
            <person name="Prokofeva M.I."/>
            <person name="Elcheninov A.G."/>
            <person name="Klyukina A."/>
            <person name="Kublanov I.V."/>
            <person name="Frolov E.N."/>
            <person name="Podosokorskaya O.A."/>
        </authorList>
    </citation>
    <scope>NUCLEOTIDE SEQUENCE [LARGE SCALE GENOMIC DNA]</scope>
    <source>
        <strain evidence="9 10">4137-cl</strain>
    </source>
</reference>